<dbReference type="AlphaFoldDB" id="A0AAN6PC33"/>
<feature type="compositionally biased region" description="Acidic residues" evidence="1">
    <location>
        <begin position="65"/>
        <end position="78"/>
    </location>
</feature>
<feature type="region of interest" description="Disordered" evidence="1">
    <location>
        <begin position="24"/>
        <end position="82"/>
    </location>
</feature>
<protein>
    <submittedName>
        <fullName evidence="2">Uncharacterized protein</fullName>
    </submittedName>
</protein>
<sequence>MKIPNGGTFWAALSQAVRPQVHEAAERWESQRKKTAFKKKDFVDPLKHIPPSSASSNSSKGSGDDYGDSPGELDEDEHDERQRKPEDITVHLVRCFLHHALAFCLDQRVDAGQDMEVRATLERCRAEVTINDAKITAEDDGGICRMRRAGPGRGWKTENAFLALIEAKRAFQGIHCDEKTGNVEPIVSDRTLAQYLGEAVITWMANRKVVGQDIFLIAATNTYVRFVHFRFGADYHTYITADERAQKRLIKNPNRDTCVHMQCSDWFDLNQGQGREDALCLLLALLRWHDVQLARRGLGGQVERQGNGEEDSEDEDENDNGDDNENDSGDEKNNNSDDEEVDSDDQEDDSDDEEDESDDEEDDSEYENEDDSGDSD</sequence>
<dbReference type="EMBL" id="MU854468">
    <property type="protein sequence ID" value="KAK4034730.1"/>
    <property type="molecule type" value="Genomic_DNA"/>
</dbReference>
<feature type="compositionally biased region" description="Acidic residues" evidence="1">
    <location>
        <begin position="336"/>
        <end position="376"/>
    </location>
</feature>
<proteinExistence type="predicted"/>
<keyword evidence="3" id="KW-1185">Reference proteome</keyword>
<dbReference type="Proteomes" id="UP001303115">
    <property type="component" value="Unassembled WGS sequence"/>
</dbReference>
<feature type="compositionally biased region" description="Acidic residues" evidence="1">
    <location>
        <begin position="308"/>
        <end position="328"/>
    </location>
</feature>
<comment type="caution">
    <text evidence="2">The sequence shown here is derived from an EMBL/GenBank/DDBJ whole genome shotgun (WGS) entry which is preliminary data.</text>
</comment>
<evidence type="ECO:0000313" key="3">
    <source>
        <dbReference type="Proteomes" id="UP001303115"/>
    </source>
</evidence>
<evidence type="ECO:0000256" key="1">
    <source>
        <dbReference type="SAM" id="MobiDB-lite"/>
    </source>
</evidence>
<evidence type="ECO:0000313" key="2">
    <source>
        <dbReference type="EMBL" id="KAK4034730.1"/>
    </source>
</evidence>
<accession>A0AAN6PC33</accession>
<reference evidence="3" key="1">
    <citation type="journal article" date="2023" name="Mol. Phylogenet. Evol.">
        <title>Genome-scale phylogeny and comparative genomics of the fungal order Sordariales.</title>
        <authorList>
            <person name="Hensen N."/>
            <person name="Bonometti L."/>
            <person name="Westerberg I."/>
            <person name="Brannstrom I.O."/>
            <person name="Guillou S."/>
            <person name="Cros-Aarteil S."/>
            <person name="Calhoun S."/>
            <person name="Haridas S."/>
            <person name="Kuo A."/>
            <person name="Mondo S."/>
            <person name="Pangilinan J."/>
            <person name="Riley R."/>
            <person name="LaButti K."/>
            <person name="Andreopoulos B."/>
            <person name="Lipzen A."/>
            <person name="Chen C."/>
            <person name="Yan M."/>
            <person name="Daum C."/>
            <person name="Ng V."/>
            <person name="Clum A."/>
            <person name="Steindorff A."/>
            <person name="Ohm R.A."/>
            <person name="Martin F."/>
            <person name="Silar P."/>
            <person name="Natvig D.O."/>
            <person name="Lalanne C."/>
            <person name="Gautier V."/>
            <person name="Ament-Velasquez S.L."/>
            <person name="Kruys A."/>
            <person name="Hutchinson M.I."/>
            <person name="Powell A.J."/>
            <person name="Barry K."/>
            <person name="Miller A.N."/>
            <person name="Grigoriev I.V."/>
            <person name="Debuchy R."/>
            <person name="Gladieux P."/>
            <person name="Hiltunen Thoren M."/>
            <person name="Johannesson H."/>
        </authorList>
    </citation>
    <scope>NUCLEOTIDE SEQUENCE [LARGE SCALE GENOMIC DNA]</scope>
    <source>
        <strain evidence="3">CBS 284.82</strain>
    </source>
</reference>
<organism evidence="2 3">
    <name type="scientific">Parachaetomium inaequale</name>
    <dbReference type="NCBI Taxonomy" id="2588326"/>
    <lineage>
        <taxon>Eukaryota</taxon>
        <taxon>Fungi</taxon>
        <taxon>Dikarya</taxon>
        <taxon>Ascomycota</taxon>
        <taxon>Pezizomycotina</taxon>
        <taxon>Sordariomycetes</taxon>
        <taxon>Sordariomycetidae</taxon>
        <taxon>Sordariales</taxon>
        <taxon>Chaetomiaceae</taxon>
        <taxon>Parachaetomium</taxon>
    </lineage>
</organism>
<feature type="compositionally biased region" description="Low complexity" evidence="1">
    <location>
        <begin position="50"/>
        <end position="61"/>
    </location>
</feature>
<feature type="compositionally biased region" description="Basic and acidic residues" evidence="1">
    <location>
        <begin position="24"/>
        <end position="47"/>
    </location>
</feature>
<feature type="region of interest" description="Disordered" evidence="1">
    <location>
        <begin position="299"/>
        <end position="376"/>
    </location>
</feature>
<name>A0AAN6PC33_9PEZI</name>
<gene>
    <name evidence="2" type="ORF">C8A01DRAFT_38835</name>
</gene>